<gene>
    <name evidence="1" type="ORF">HID58_066760</name>
</gene>
<keyword evidence="2" id="KW-1185">Reference proteome</keyword>
<protein>
    <submittedName>
        <fullName evidence="1">Uncharacterized protein</fullName>
    </submittedName>
</protein>
<dbReference type="EMBL" id="JAGKQM010000015">
    <property type="protein sequence ID" value="KAH0879366.1"/>
    <property type="molecule type" value="Genomic_DNA"/>
</dbReference>
<dbReference type="Proteomes" id="UP000824890">
    <property type="component" value="Unassembled WGS sequence"/>
</dbReference>
<evidence type="ECO:0000313" key="1">
    <source>
        <dbReference type="EMBL" id="KAH0879366.1"/>
    </source>
</evidence>
<reference evidence="1 2" key="1">
    <citation type="submission" date="2021-05" db="EMBL/GenBank/DDBJ databases">
        <title>Genome Assembly of Synthetic Allotetraploid Brassica napus Reveals Homoeologous Exchanges between Subgenomes.</title>
        <authorList>
            <person name="Davis J.T."/>
        </authorList>
    </citation>
    <scope>NUCLEOTIDE SEQUENCE [LARGE SCALE GENOMIC DNA]</scope>
    <source>
        <strain evidence="2">cv. Da-Ae</strain>
        <tissue evidence="1">Seedling</tissue>
    </source>
</reference>
<name>A0ABQ7ZH45_BRANA</name>
<accession>A0ABQ7ZH45</accession>
<evidence type="ECO:0000313" key="2">
    <source>
        <dbReference type="Proteomes" id="UP000824890"/>
    </source>
</evidence>
<comment type="caution">
    <text evidence="1">The sequence shown here is derived from an EMBL/GenBank/DDBJ whole genome shotgun (WGS) entry which is preliminary data.</text>
</comment>
<organism evidence="1 2">
    <name type="scientific">Brassica napus</name>
    <name type="common">Rape</name>
    <dbReference type="NCBI Taxonomy" id="3708"/>
    <lineage>
        <taxon>Eukaryota</taxon>
        <taxon>Viridiplantae</taxon>
        <taxon>Streptophyta</taxon>
        <taxon>Embryophyta</taxon>
        <taxon>Tracheophyta</taxon>
        <taxon>Spermatophyta</taxon>
        <taxon>Magnoliopsida</taxon>
        <taxon>eudicotyledons</taxon>
        <taxon>Gunneridae</taxon>
        <taxon>Pentapetalae</taxon>
        <taxon>rosids</taxon>
        <taxon>malvids</taxon>
        <taxon>Brassicales</taxon>
        <taxon>Brassicaceae</taxon>
        <taxon>Brassiceae</taxon>
        <taxon>Brassica</taxon>
    </lineage>
</organism>
<proteinExistence type="predicted"/>
<sequence>MAFNQQNPLIPLSSLHCTFNPLFLNFFRRIQSYNNGEFFTLLCNLNCSKEEQRKQEVAETNDEKQTTTLIYPGANTSLRGIKKLLFTLGISTPRISLGIILSINVYLPKDRMTNLHQGYGFIEFLRSWYRMGSRQSSMMGSSQVIRDSSIHVLPCVLIVALGHIPFSFTCGYSSSTLATILRISVQMYLRYLTNPLFLNLFPVFNHIYILSQWPLQFLSNDTSSDLGDPKKKKLYEAKLWVFHKLAIAFQKKRQFYCCS</sequence>